<feature type="compositionally biased region" description="Low complexity" evidence="1">
    <location>
        <begin position="47"/>
        <end position="63"/>
    </location>
</feature>
<accession>A0A8H6XU79</accession>
<evidence type="ECO:0000256" key="1">
    <source>
        <dbReference type="SAM" id="MobiDB-lite"/>
    </source>
</evidence>
<comment type="caution">
    <text evidence="3">The sequence shown here is derived from an EMBL/GenBank/DDBJ whole genome shotgun (WGS) entry which is preliminary data.</text>
</comment>
<evidence type="ECO:0000313" key="3">
    <source>
        <dbReference type="EMBL" id="KAF7346534.1"/>
    </source>
</evidence>
<dbReference type="SUPFAM" id="SSF50475">
    <property type="entry name" value="FMN-binding split barrel"/>
    <property type="match status" value="1"/>
</dbReference>
<dbReference type="EMBL" id="JACAZH010000019">
    <property type="protein sequence ID" value="KAF7346534.1"/>
    <property type="molecule type" value="Genomic_DNA"/>
</dbReference>
<dbReference type="Pfam" id="PF10590">
    <property type="entry name" value="PNP_phzG_C"/>
    <property type="match status" value="1"/>
</dbReference>
<reference evidence="3" key="1">
    <citation type="submission" date="2020-05" db="EMBL/GenBank/DDBJ databases">
        <title>Mycena genomes resolve the evolution of fungal bioluminescence.</title>
        <authorList>
            <person name="Tsai I.J."/>
        </authorList>
    </citation>
    <scope>NUCLEOTIDE SEQUENCE</scope>
    <source>
        <strain evidence="3">160909Yilan</strain>
    </source>
</reference>
<feature type="region of interest" description="Disordered" evidence="1">
    <location>
        <begin position="42"/>
        <end position="77"/>
    </location>
</feature>
<feature type="region of interest" description="Disordered" evidence="1">
    <location>
        <begin position="1"/>
        <end position="29"/>
    </location>
</feature>
<name>A0A8H6XU79_9AGAR</name>
<sequence>MATSHSPLYALGSCPTSNHPHNREMEFWSGKPSRLHDRVRYLRLDPSDPSSTTSSASSTGPETTEPESEWKIERLAP</sequence>
<dbReference type="Gene3D" id="2.30.110.10">
    <property type="entry name" value="Electron Transport, Fmn-binding Protein, Chain A"/>
    <property type="match status" value="1"/>
</dbReference>
<dbReference type="OrthoDB" id="303614at2759"/>
<proteinExistence type="predicted"/>
<evidence type="ECO:0000313" key="4">
    <source>
        <dbReference type="Proteomes" id="UP000623467"/>
    </source>
</evidence>
<gene>
    <name evidence="3" type="ORF">MSAN_01881500</name>
</gene>
<dbReference type="InterPro" id="IPR019576">
    <property type="entry name" value="Pyridoxamine_oxidase_dimer_C"/>
</dbReference>
<feature type="domain" description="Pyridoxine 5'-phosphate oxidase dimerisation C-terminal" evidence="2">
    <location>
        <begin position="24"/>
        <end position="77"/>
    </location>
</feature>
<dbReference type="AlphaFoldDB" id="A0A8H6XU79"/>
<feature type="compositionally biased region" description="Basic and acidic residues" evidence="1">
    <location>
        <begin position="68"/>
        <end position="77"/>
    </location>
</feature>
<protein>
    <submittedName>
        <fullName evidence="3">Pyridoxine/pyridoxamine 5'-phosphate oxidase</fullName>
    </submittedName>
</protein>
<dbReference type="InterPro" id="IPR012349">
    <property type="entry name" value="Split_barrel_FMN-bd"/>
</dbReference>
<evidence type="ECO:0000259" key="2">
    <source>
        <dbReference type="Pfam" id="PF10590"/>
    </source>
</evidence>
<keyword evidence="4" id="KW-1185">Reference proteome</keyword>
<dbReference type="Proteomes" id="UP000623467">
    <property type="component" value="Unassembled WGS sequence"/>
</dbReference>
<organism evidence="3 4">
    <name type="scientific">Mycena sanguinolenta</name>
    <dbReference type="NCBI Taxonomy" id="230812"/>
    <lineage>
        <taxon>Eukaryota</taxon>
        <taxon>Fungi</taxon>
        <taxon>Dikarya</taxon>
        <taxon>Basidiomycota</taxon>
        <taxon>Agaricomycotina</taxon>
        <taxon>Agaricomycetes</taxon>
        <taxon>Agaricomycetidae</taxon>
        <taxon>Agaricales</taxon>
        <taxon>Marasmiineae</taxon>
        <taxon>Mycenaceae</taxon>
        <taxon>Mycena</taxon>
    </lineage>
</organism>